<reference evidence="3" key="1">
    <citation type="submission" date="2016-10" db="EMBL/GenBank/DDBJ databases">
        <authorList>
            <person name="Varghese N."/>
            <person name="Submissions S."/>
        </authorList>
    </citation>
    <scope>NUCLEOTIDE SEQUENCE [LARGE SCALE GENOMIC DNA]</scope>
    <source>
        <strain evidence="3">UNC178MFTsu3.1</strain>
    </source>
</reference>
<sequence length="146" mass="15173">MSNGTVSKILYTATATAHGGREGHIKSSDGVLDFDLKVPKELGGPGGHGSNPEQLFAAGYAACFEGAVRYVAREQKVALKDASVTAQVGIGPREPTGFGIAVKLEVSLPGIDREVAQKLVDTAHSDICPYSHATRGNVDVQITLAA</sequence>
<dbReference type="GO" id="GO:0006979">
    <property type="term" value="P:response to oxidative stress"/>
    <property type="evidence" value="ECO:0007669"/>
    <property type="project" value="InterPro"/>
</dbReference>
<evidence type="ECO:0000256" key="1">
    <source>
        <dbReference type="ARBA" id="ARBA00007378"/>
    </source>
</evidence>
<organism evidence="2 3">
    <name type="scientific">Dyella marensis</name>
    <dbReference type="NCBI Taxonomy" id="500610"/>
    <lineage>
        <taxon>Bacteria</taxon>
        <taxon>Pseudomonadati</taxon>
        <taxon>Pseudomonadota</taxon>
        <taxon>Gammaproteobacteria</taxon>
        <taxon>Lysobacterales</taxon>
        <taxon>Rhodanobacteraceae</taxon>
        <taxon>Dyella</taxon>
    </lineage>
</organism>
<dbReference type="Gene3D" id="3.30.300.20">
    <property type="match status" value="1"/>
</dbReference>
<dbReference type="STRING" id="500610.SAMN02799615_01650"/>
<dbReference type="InterPro" id="IPR019953">
    <property type="entry name" value="OHR"/>
</dbReference>
<dbReference type="InterPro" id="IPR003718">
    <property type="entry name" value="OsmC/Ohr_fam"/>
</dbReference>
<name>A0A1I2DDC7_9GAMM</name>
<gene>
    <name evidence="2" type="ORF">SAMN02799615_01650</name>
</gene>
<dbReference type="AlphaFoldDB" id="A0A1I2DDC7"/>
<dbReference type="InterPro" id="IPR015946">
    <property type="entry name" value="KH_dom-like_a/b"/>
</dbReference>
<dbReference type="SUPFAM" id="SSF82784">
    <property type="entry name" value="OsmC-like"/>
    <property type="match status" value="1"/>
</dbReference>
<dbReference type="NCBIfam" id="TIGR03561">
    <property type="entry name" value="organ_hyd_perox"/>
    <property type="match status" value="1"/>
</dbReference>
<dbReference type="Pfam" id="PF02566">
    <property type="entry name" value="OsmC"/>
    <property type="match status" value="1"/>
</dbReference>
<dbReference type="Proteomes" id="UP000199477">
    <property type="component" value="Unassembled WGS sequence"/>
</dbReference>
<dbReference type="PANTHER" id="PTHR33797">
    <property type="entry name" value="ORGANIC HYDROPEROXIDE RESISTANCE PROTEIN-LIKE"/>
    <property type="match status" value="1"/>
</dbReference>
<protein>
    <submittedName>
        <fullName evidence="2">Peroxiredoxin, Ohr subfamily</fullName>
    </submittedName>
</protein>
<keyword evidence="3" id="KW-1185">Reference proteome</keyword>
<evidence type="ECO:0000313" key="2">
    <source>
        <dbReference type="EMBL" id="SFE78546.1"/>
    </source>
</evidence>
<dbReference type="InterPro" id="IPR036102">
    <property type="entry name" value="OsmC/Ohrsf"/>
</dbReference>
<dbReference type="PANTHER" id="PTHR33797:SF2">
    <property type="entry name" value="ORGANIC HYDROPEROXIDE RESISTANCE PROTEIN-LIKE"/>
    <property type="match status" value="1"/>
</dbReference>
<accession>A0A1I2DDC7</accession>
<dbReference type="RefSeq" id="WP_026635228.1">
    <property type="nucleotide sequence ID" value="NZ_FONH01000004.1"/>
</dbReference>
<dbReference type="EMBL" id="FONH01000004">
    <property type="protein sequence ID" value="SFE78546.1"/>
    <property type="molecule type" value="Genomic_DNA"/>
</dbReference>
<proteinExistence type="inferred from homology"/>
<comment type="similarity">
    <text evidence="1">Belongs to the OsmC/Ohr family.</text>
</comment>
<evidence type="ECO:0000313" key="3">
    <source>
        <dbReference type="Proteomes" id="UP000199477"/>
    </source>
</evidence>
<dbReference type="Gene3D" id="2.20.25.10">
    <property type="match status" value="1"/>
</dbReference>